<comment type="subcellular location">
    <subcellularLocation>
        <location evidence="1">Periplasm</location>
    </subcellularLocation>
</comment>
<evidence type="ECO:0000259" key="6">
    <source>
        <dbReference type="Pfam" id="PF04349"/>
    </source>
</evidence>
<dbReference type="RefSeq" id="WP_149894266.1">
    <property type="nucleotide sequence ID" value="NZ_JBHUFA010000001.1"/>
</dbReference>
<dbReference type="InterPro" id="IPR013783">
    <property type="entry name" value="Ig-like_fold"/>
</dbReference>
<keyword evidence="5" id="KW-0732">Signal</keyword>
<keyword evidence="8" id="KW-1185">Reference proteome</keyword>
<comment type="caution">
    <text evidence="7">The sequence shown here is derived from an EMBL/GenBank/DDBJ whole genome shotgun (WGS) entry which is preliminary data.</text>
</comment>
<evidence type="ECO:0000256" key="2">
    <source>
        <dbReference type="ARBA" id="ARBA00005001"/>
    </source>
</evidence>
<dbReference type="Proteomes" id="UP001597327">
    <property type="component" value="Unassembled WGS sequence"/>
</dbReference>
<dbReference type="Gene3D" id="2.70.98.10">
    <property type="match status" value="1"/>
</dbReference>
<dbReference type="InterPro" id="IPR006311">
    <property type="entry name" value="TAT_signal"/>
</dbReference>
<evidence type="ECO:0000256" key="1">
    <source>
        <dbReference type="ARBA" id="ARBA00004418"/>
    </source>
</evidence>
<protein>
    <submittedName>
        <fullName evidence="7">Glucan biosynthesis protein</fullName>
    </submittedName>
</protein>
<reference evidence="8" key="1">
    <citation type="journal article" date="2019" name="Int. J. Syst. Evol. Microbiol.">
        <title>The Global Catalogue of Microorganisms (GCM) 10K type strain sequencing project: providing services to taxonomists for standard genome sequencing and annotation.</title>
        <authorList>
            <consortium name="The Broad Institute Genomics Platform"/>
            <consortium name="The Broad Institute Genome Sequencing Center for Infectious Disease"/>
            <person name="Wu L."/>
            <person name="Ma J."/>
        </authorList>
    </citation>
    <scope>NUCLEOTIDE SEQUENCE [LARGE SCALE GENOMIC DNA]</scope>
    <source>
        <strain evidence="8">JCM 3369</strain>
    </source>
</reference>
<dbReference type="SUPFAM" id="SSF74650">
    <property type="entry name" value="Galactose mutarotase-like"/>
    <property type="match status" value="1"/>
</dbReference>
<dbReference type="InterPro" id="IPR014718">
    <property type="entry name" value="GH-type_carb-bd"/>
</dbReference>
<dbReference type="PANTHER" id="PTHR30504:SF2">
    <property type="entry name" value="GLUCANS BIOSYNTHESIS PROTEIN G"/>
    <property type="match status" value="1"/>
</dbReference>
<feature type="domain" description="Glucan biosynthesis periplasmic MdoG C-terminal" evidence="6">
    <location>
        <begin position="46"/>
        <end position="526"/>
    </location>
</feature>
<feature type="chain" id="PRO_5046204480" evidence="5">
    <location>
        <begin position="31"/>
        <end position="530"/>
    </location>
</feature>
<dbReference type="InterPro" id="IPR007444">
    <property type="entry name" value="Glucan_biosyn_MdoG_C"/>
</dbReference>
<dbReference type="Gene3D" id="2.60.40.10">
    <property type="entry name" value="Immunoglobulins"/>
    <property type="match status" value="1"/>
</dbReference>
<dbReference type="PANTHER" id="PTHR30504">
    <property type="entry name" value="GLUCANS BIOSYNTHESIS PROTEIN"/>
    <property type="match status" value="1"/>
</dbReference>
<dbReference type="InterPro" id="IPR014438">
    <property type="entry name" value="Glucan_biosyn_MdoG/MdoD"/>
</dbReference>
<gene>
    <name evidence="7" type="ORF">ACFSC7_00050</name>
</gene>
<comment type="pathway">
    <text evidence="2">Glycan metabolism; osmoregulated periplasmic glucan (OPG) biosynthesis.</text>
</comment>
<dbReference type="PIRSF" id="PIRSF006281">
    <property type="entry name" value="MdoG"/>
    <property type="match status" value="1"/>
</dbReference>
<feature type="signal peptide" evidence="5">
    <location>
        <begin position="1"/>
        <end position="30"/>
    </location>
</feature>
<accession>A0ABW4JQM4</accession>
<evidence type="ECO:0000313" key="8">
    <source>
        <dbReference type="Proteomes" id="UP001597327"/>
    </source>
</evidence>
<sequence>MNRRTFLLSSASALTVAGFGSSGLVSVARAAGETAPVAAASDLPPFTFDSLVQGMQALAGTPYKEPASTLPEAWAALDYDQHRNIRFRTDHALWSDTPSEYQLQAFPPGWLFKQPVEMFEVVDGHARPVSFTGADFSYGEGLEGKGLDNQTLPGIAGFRLHYPLNTPDYLDELIVFLGASYFRALGKGNSYGLSARGLAINTAAGEAEEFPRFSRFYLRRPQEGEQEMLLWAELDSPSVTGAFQFRILPDVNTQVEVDARLFLRKDVTRLGVAPLTSMYLFGENDRTGFDDYRPEVHDSDGLLILREDGERLWRPLRNPKSLGLSFLQEKNLQGFGLMQRDRRFSEYQDTEAVYHKRPSLWIEPMSEWGEGSVMLAEIPSELEVHDNIVAFWVPAQKAAAGSSFRFAYRMIWGMDPDPGTEKALVTATRTGHGGAAGVEGQDESVRKFVVEFSGDMLAKVGADEPVEPVLTLTNGTVTTDHLQKLERGDWRYIFDVKRTDLEQPVEMHLVLKMKDTPLTERWMYQWTTNA</sequence>
<comment type="similarity">
    <text evidence="3">Belongs to the OpgD/OpgG family.</text>
</comment>
<organism evidence="7 8">
    <name type="scientific">Roseibium aestuarii</name>
    <dbReference type="NCBI Taxonomy" id="2600299"/>
    <lineage>
        <taxon>Bacteria</taxon>
        <taxon>Pseudomonadati</taxon>
        <taxon>Pseudomonadota</taxon>
        <taxon>Alphaproteobacteria</taxon>
        <taxon>Hyphomicrobiales</taxon>
        <taxon>Stappiaceae</taxon>
        <taxon>Roseibium</taxon>
    </lineage>
</organism>
<evidence type="ECO:0000256" key="4">
    <source>
        <dbReference type="ARBA" id="ARBA00022764"/>
    </source>
</evidence>
<dbReference type="InterPro" id="IPR011013">
    <property type="entry name" value="Gal_mutarotase_sf_dom"/>
</dbReference>
<dbReference type="InterPro" id="IPR014756">
    <property type="entry name" value="Ig_E-set"/>
</dbReference>
<name>A0ABW4JQM4_9HYPH</name>
<proteinExistence type="inferred from homology"/>
<dbReference type="PROSITE" id="PS51318">
    <property type="entry name" value="TAT"/>
    <property type="match status" value="1"/>
</dbReference>
<evidence type="ECO:0000256" key="3">
    <source>
        <dbReference type="ARBA" id="ARBA00009284"/>
    </source>
</evidence>
<keyword evidence="4" id="KW-0574">Periplasm</keyword>
<dbReference type="Pfam" id="PF04349">
    <property type="entry name" value="MdoG"/>
    <property type="match status" value="1"/>
</dbReference>
<evidence type="ECO:0000256" key="5">
    <source>
        <dbReference type="SAM" id="SignalP"/>
    </source>
</evidence>
<evidence type="ECO:0000313" key="7">
    <source>
        <dbReference type="EMBL" id="MFD1693896.1"/>
    </source>
</evidence>
<dbReference type="EMBL" id="JBHUFA010000001">
    <property type="protein sequence ID" value="MFD1693896.1"/>
    <property type="molecule type" value="Genomic_DNA"/>
</dbReference>
<dbReference type="SUPFAM" id="SSF81296">
    <property type="entry name" value="E set domains"/>
    <property type="match status" value="1"/>
</dbReference>